<gene>
    <name evidence="2" type="ORF">IEO21_02918</name>
</gene>
<sequence>MSERDEQMYRLSDNHPSIPKEENRCAFVSTNNSSLASALYIPPKKAISANCARCAPLARARKWETCSANSTGSQPRLPQTLEPRVQ</sequence>
<accession>A0A8H7P6S1</accession>
<evidence type="ECO:0000256" key="1">
    <source>
        <dbReference type="SAM" id="MobiDB-lite"/>
    </source>
</evidence>
<evidence type="ECO:0000313" key="2">
    <source>
        <dbReference type="EMBL" id="KAF9818290.1"/>
    </source>
</evidence>
<dbReference type="Proteomes" id="UP000639403">
    <property type="component" value="Unassembled WGS sequence"/>
</dbReference>
<dbReference type="EMBL" id="JADOXO010000032">
    <property type="protein sequence ID" value="KAF9818290.1"/>
    <property type="molecule type" value="Genomic_DNA"/>
</dbReference>
<evidence type="ECO:0000313" key="3">
    <source>
        <dbReference type="Proteomes" id="UP000639403"/>
    </source>
</evidence>
<comment type="caution">
    <text evidence="2">The sequence shown here is derived from an EMBL/GenBank/DDBJ whole genome shotgun (WGS) entry which is preliminary data.</text>
</comment>
<dbReference type="AlphaFoldDB" id="A0A8H7P6S1"/>
<protein>
    <submittedName>
        <fullName evidence="2">Uncharacterized protein</fullName>
    </submittedName>
</protein>
<reference evidence="2" key="2">
    <citation type="journal article" name="Front. Microbiol.">
        <title>Degradative Capacity of Two Strains of Rhodonia placenta: From Phenotype to Genotype.</title>
        <authorList>
            <person name="Kolle M."/>
            <person name="Horta M.A.C."/>
            <person name="Nowrousian M."/>
            <person name="Ohm R.A."/>
            <person name="Benz J.P."/>
            <person name="Pilgard A."/>
        </authorList>
    </citation>
    <scope>NUCLEOTIDE SEQUENCE</scope>
    <source>
        <strain evidence="2">FPRL280</strain>
    </source>
</reference>
<reference evidence="2" key="1">
    <citation type="submission" date="2020-11" db="EMBL/GenBank/DDBJ databases">
        <authorList>
            <person name="Koelle M."/>
            <person name="Horta M.A.C."/>
            <person name="Nowrousian M."/>
            <person name="Ohm R.A."/>
            <person name="Benz P."/>
            <person name="Pilgard A."/>
        </authorList>
    </citation>
    <scope>NUCLEOTIDE SEQUENCE</scope>
    <source>
        <strain evidence="2">FPRL280</strain>
    </source>
</reference>
<name>A0A8H7P6S1_9APHY</name>
<feature type="compositionally biased region" description="Polar residues" evidence="1">
    <location>
        <begin position="66"/>
        <end position="77"/>
    </location>
</feature>
<proteinExistence type="predicted"/>
<feature type="region of interest" description="Disordered" evidence="1">
    <location>
        <begin position="65"/>
        <end position="86"/>
    </location>
</feature>
<organism evidence="2 3">
    <name type="scientific">Rhodonia placenta</name>
    <dbReference type="NCBI Taxonomy" id="104341"/>
    <lineage>
        <taxon>Eukaryota</taxon>
        <taxon>Fungi</taxon>
        <taxon>Dikarya</taxon>
        <taxon>Basidiomycota</taxon>
        <taxon>Agaricomycotina</taxon>
        <taxon>Agaricomycetes</taxon>
        <taxon>Polyporales</taxon>
        <taxon>Adustoporiaceae</taxon>
        <taxon>Rhodonia</taxon>
    </lineage>
</organism>